<feature type="chain" id="PRO_5040324500" evidence="2">
    <location>
        <begin position="21"/>
        <end position="162"/>
    </location>
</feature>
<organism evidence="3 4">
    <name type="scientific">Phrynocephalus forsythii</name>
    <dbReference type="NCBI Taxonomy" id="171643"/>
    <lineage>
        <taxon>Eukaryota</taxon>
        <taxon>Metazoa</taxon>
        <taxon>Chordata</taxon>
        <taxon>Craniata</taxon>
        <taxon>Vertebrata</taxon>
        <taxon>Euteleostomi</taxon>
        <taxon>Lepidosauria</taxon>
        <taxon>Squamata</taxon>
        <taxon>Bifurcata</taxon>
        <taxon>Unidentata</taxon>
        <taxon>Episquamata</taxon>
        <taxon>Toxicofera</taxon>
        <taxon>Iguania</taxon>
        <taxon>Acrodonta</taxon>
        <taxon>Agamidae</taxon>
        <taxon>Agaminae</taxon>
        <taxon>Phrynocephalus</taxon>
    </lineage>
</organism>
<evidence type="ECO:0000256" key="2">
    <source>
        <dbReference type="SAM" id="SignalP"/>
    </source>
</evidence>
<feature type="signal peptide" evidence="2">
    <location>
        <begin position="1"/>
        <end position="20"/>
    </location>
</feature>
<keyword evidence="4" id="KW-1185">Reference proteome</keyword>
<dbReference type="Proteomes" id="UP001142489">
    <property type="component" value="Unassembled WGS sequence"/>
</dbReference>
<reference evidence="3" key="1">
    <citation type="journal article" date="2023" name="DNA Res.">
        <title>Chromosome-level genome assembly of Phrynocephalus forsythii using third-generation DNA sequencing and Hi-C analysis.</title>
        <authorList>
            <person name="Qi Y."/>
            <person name="Zhao W."/>
            <person name="Zhao Y."/>
            <person name="Niu C."/>
            <person name="Cao S."/>
            <person name="Zhang Y."/>
        </authorList>
    </citation>
    <scope>NUCLEOTIDE SEQUENCE</scope>
    <source>
        <tissue evidence="3">Muscle</tissue>
    </source>
</reference>
<protein>
    <submittedName>
        <fullName evidence="3">Uncharacterized protein</fullName>
    </submittedName>
</protein>
<evidence type="ECO:0000256" key="1">
    <source>
        <dbReference type="SAM" id="MobiDB-lite"/>
    </source>
</evidence>
<feature type="region of interest" description="Disordered" evidence="1">
    <location>
        <begin position="15"/>
        <end position="116"/>
    </location>
</feature>
<feature type="compositionally biased region" description="Basic and acidic residues" evidence="1">
    <location>
        <begin position="107"/>
        <end position="116"/>
    </location>
</feature>
<feature type="non-terminal residue" evidence="3">
    <location>
        <position position="162"/>
    </location>
</feature>
<accession>A0A9Q1B4B0</accession>
<name>A0A9Q1B4B0_9SAUR</name>
<proteinExistence type="predicted"/>
<sequence>MWRPGAGWLLLGATRTPTRSLGGGAGWWKEGGGGGGGGGGAPQEENPSPPPGGEWGSSSLPGSDQGREGSPRASLFGEGRGEPMASVWVKGAEEPTRAFSPGLPRPLEGRRGERSPCERPWVLARQRQGRRSAATRAAARAKQKWTPSLLLLLLLLLFVARM</sequence>
<gene>
    <name evidence="3" type="ORF">JRQ81_013463</name>
</gene>
<feature type="compositionally biased region" description="Gly residues" evidence="1">
    <location>
        <begin position="21"/>
        <end position="41"/>
    </location>
</feature>
<keyword evidence="2" id="KW-0732">Signal</keyword>
<dbReference type="EMBL" id="JAPFRF010000004">
    <property type="protein sequence ID" value="KAJ7335522.1"/>
    <property type="molecule type" value="Genomic_DNA"/>
</dbReference>
<evidence type="ECO:0000313" key="4">
    <source>
        <dbReference type="Proteomes" id="UP001142489"/>
    </source>
</evidence>
<dbReference type="AlphaFoldDB" id="A0A9Q1B4B0"/>
<comment type="caution">
    <text evidence="3">The sequence shown here is derived from an EMBL/GenBank/DDBJ whole genome shotgun (WGS) entry which is preliminary data.</text>
</comment>
<evidence type="ECO:0000313" key="3">
    <source>
        <dbReference type="EMBL" id="KAJ7335522.1"/>
    </source>
</evidence>